<sequence>MQQYKAAELVFHLLGVKGVFLKLFTGHAPIRVEIEHHRFALCFSLCQCALQLAQVSDASKLDLFDLLSGLSRCQPVIKQGLRRSQQS</sequence>
<reference evidence="1 2" key="1">
    <citation type="submission" date="2015-07" db="EMBL/GenBank/DDBJ databases">
        <authorList>
            <consortium name="Pathogen Informatics"/>
        </authorList>
    </citation>
    <scope>NUCLEOTIDE SEQUENCE [LARGE SCALE GENOMIC DNA]</scope>
    <source>
        <strain evidence="1 2">A316</strain>
    </source>
</reference>
<proteinExistence type="predicted"/>
<dbReference type="AlphaFoldDB" id="A0A655RP70"/>
<protein>
    <submittedName>
        <fullName evidence="1">Uncharacterized protein</fullName>
    </submittedName>
</protein>
<name>A0A655RP70_VIBCL</name>
<accession>A0A655RP70</accession>
<evidence type="ECO:0000313" key="1">
    <source>
        <dbReference type="EMBL" id="CSB94707.1"/>
    </source>
</evidence>
<dbReference type="Proteomes" id="UP000041770">
    <property type="component" value="Unassembled WGS sequence"/>
</dbReference>
<gene>
    <name evidence="1" type="ORF">ERS013200_00120</name>
</gene>
<evidence type="ECO:0000313" key="2">
    <source>
        <dbReference type="Proteomes" id="UP000041770"/>
    </source>
</evidence>
<organism evidence="1 2">
    <name type="scientific">Vibrio cholerae</name>
    <dbReference type="NCBI Taxonomy" id="666"/>
    <lineage>
        <taxon>Bacteria</taxon>
        <taxon>Pseudomonadati</taxon>
        <taxon>Pseudomonadota</taxon>
        <taxon>Gammaproteobacteria</taxon>
        <taxon>Vibrionales</taxon>
        <taxon>Vibrionaceae</taxon>
        <taxon>Vibrio</taxon>
    </lineage>
</organism>
<dbReference type="EMBL" id="CWQY01000001">
    <property type="protein sequence ID" value="CSB94707.1"/>
    <property type="molecule type" value="Genomic_DNA"/>
</dbReference>